<keyword evidence="1" id="KW-0732">Signal</keyword>
<reference evidence="2 3" key="1">
    <citation type="submission" date="2021-06" db="EMBL/GenBank/DDBJ databases">
        <title>44 bacteria genomes isolated from Dapeng, Shenzhen.</title>
        <authorList>
            <person name="Zheng W."/>
            <person name="Yu S."/>
            <person name="Huang Y."/>
        </authorList>
    </citation>
    <scope>NUCLEOTIDE SEQUENCE [LARGE SCALE GENOMIC DNA]</scope>
    <source>
        <strain evidence="2 3">DP5N14-6</strain>
    </source>
</reference>
<comment type="caution">
    <text evidence="2">The sequence shown here is derived from an EMBL/GenBank/DDBJ whole genome shotgun (WGS) entry which is preliminary data.</text>
</comment>
<dbReference type="InterPro" id="IPR021109">
    <property type="entry name" value="Peptidase_aspartic_dom_sf"/>
</dbReference>
<protein>
    <submittedName>
        <fullName evidence="2">Retropepsin-like domain-containing protein</fullName>
    </submittedName>
</protein>
<proteinExistence type="predicted"/>
<dbReference type="EMBL" id="JAHVHP010000001">
    <property type="protein sequence ID" value="MBY5949361.1"/>
    <property type="molecule type" value="Genomic_DNA"/>
</dbReference>
<accession>A0ABS7MZ70</accession>
<gene>
    <name evidence="2" type="ORF">KUV23_00170</name>
</gene>
<evidence type="ECO:0000313" key="3">
    <source>
        <dbReference type="Proteomes" id="UP000766609"/>
    </source>
</evidence>
<name>A0ABS7MZ70_9BACT</name>
<feature type="signal peptide" evidence="1">
    <location>
        <begin position="1"/>
        <end position="28"/>
    </location>
</feature>
<evidence type="ECO:0000256" key="1">
    <source>
        <dbReference type="SAM" id="SignalP"/>
    </source>
</evidence>
<organism evidence="2 3">
    <name type="scientific">Algoriphagus marincola</name>
    <dbReference type="NCBI Taxonomy" id="264027"/>
    <lineage>
        <taxon>Bacteria</taxon>
        <taxon>Pseudomonadati</taxon>
        <taxon>Bacteroidota</taxon>
        <taxon>Cytophagia</taxon>
        <taxon>Cytophagales</taxon>
        <taxon>Cyclobacteriaceae</taxon>
        <taxon>Algoriphagus</taxon>
    </lineage>
</organism>
<sequence length="391" mass="44178">MLNPKKLSLTCLWSIAVFIFLTPNFLQAQSKEDTVFTIPFHMDARLLVFKGKMNGQEIDFAFDTGAAMGLAGENILEKGGISKKSKRMTMRDSNRERKKVRTGITNLVEIGGFEITNVNNLLTDMPYLVCHDYYLLGSNVIQKLNWKIDFDQKTIQVSLKPFPLESHFMKIPVKYMGNRPFLDFSFEGIDFENILIDTGFSGILDISDRQSSIQEFLASKKSLGLDNPNISLNTGAVSQTVIPTSIILLDSLRIAGKSFPQVPATFEYPTANKLGIGFFAHLSHQTIINNSESAYYLNLKENPGPFKYPNYLNLNYQNGKVVVSGKSVGLTPEDELIEVGEEIMEVNGISPESFEDQCQFIRWYYGVNVDQFTIKKTNGQELVFTRIPYRF</sequence>
<keyword evidence="3" id="KW-1185">Reference proteome</keyword>
<dbReference type="Gene3D" id="2.40.70.10">
    <property type="entry name" value="Acid Proteases"/>
    <property type="match status" value="1"/>
</dbReference>
<dbReference type="SUPFAM" id="SSF50630">
    <property type="entry name" value="Acid proteases"/>
    <property type="match status" value="1"/>
</dbReference>
<evidence type="ECO:0000313" key="2">
    <source>
        <dbReference type="EMBL" id="MBY5949361.1"/>
    </source>
</evidence>
<dbReference type="Pfam" id="PF13650">
    <property type="entry name" value="Asp_protease_2"/>
    <property type="match status" value="1"/>
</dbReference>
<feature type="chain" id="PRO_5046661314" evidence="1">
    <location>
        <begin position="29"/>
        <end position="391"/>
    </location>
</feature>
<dbReference type="RefSeq" id="WP_222582656.1">
    <property type="nucleotide sequence ID" value="NZ_JAHVHP010000001.1"/>
</dbReference>
<dbReference type="Proteomes" id="UP000766609">
    <property type="component" value="Unassembled WGS sequence"/>
</dbReference>